<feature type="compositionally biased region" description="Basic and acidic residues" evidence="1">
    <location>
        <begin position="291"/>
        <end position="300"/>
    </location>
</feature>
<evidence type="ECO:0000313" key="3">
    <source>
        <dbReference type="RefSeq" id="XP_026679981.1"/>
    </source>
</evidence>
<dbReference type="STRING" id="121845.A0A3Q0IUN3"/>
<organism evidence="2 3">
    <name type="scientific">Diaphorina citri</name>
    <name type="common">Asian citrus psyllid</name>
    <dbReference type="NCBI Taxonomy" id="121845"/>
    <lineage>
        <taxon>Eukaryota</taxon>
        <taxon>Metazoa</taxon>
        <taxon>Ecdysozoa</taxon>
        <taxon>Arthropoda</taxon>
        <taxon>Hexapoda</taxon>
        <taxon>Insecta</taxon>
        <taxon>Pterygota</taxon>
        <taxon>Neoptera</taxon>
        <taxon>Paraneoptera</taxon>
        <taxon>Hemiptera</taxon>
        <taxon>Sternorrhyncha</taxon>
        <taxon>Psylloidea</taxon>
        <taxon>Psyllidae</taxon>
        <taxon>Diaphorininae</taxon>
        <taxon>Diaphorina</taxon>
    </lineage>
</organism>
<dbReference type="KEGG" id="dci:113467774"/>
<dbReference type="Proteomes" id="UP000079169">
    <property type="component" value="Unplaced"/>
</dbReference>
<name>A0A3Q0IUN3_DIACI</name>
<dbReference type="GeneID" id="113467774"/>
<protein>
    <submittedName>
        <fullName evidence="3">Neurobeachin homolog</fullName>
    </submittedName>
</protein>
<feature type="compositionally biased region" description="Basic and acidic residues" evidence="1">
    <location>
        <begin position="241"/>
        <end position="262"/>
    </location>
</feature>
<dbReference type="AlphaFoldDB" id="A0A3Q0IUN3"/>
<evidence type="ECO:0000313" key="2">
    <source>
        <dbReference type="Proteomes" id="UP000079169"/>
    </source>
</evidence>
<gene>
    <name evidence="3" type="primary">LOC113467774</name>
</gene>
<feature type="region of interest" description="Disordered" evidence="1">
    <location>
        <begin position="92"/>
        <end position="111"/>
    </location>
</feature>
<sequence length="370" mass="40824">MPIEVAVSFLQRLVNMADVLVFASSLNFAELEAEKNMSSGGILRQCLRLVCTCAVRNCLECKERHRALLNSPAYNNPTKNAHLQSLIRGAQTSPKNANDVPGGPTSSSSPVKDLHKLLQDMDVNRLRAAIYRDMEESKQAQFLSLAVVYFISVLMVSKYRDILEPPPMLPRALSPPLTQNNNQGHEGKWVYFISVLMVSKYRDILEPPPMLPRALSPPLTQNNNQGHEETIVEHVNGVSDGEDKDRVLENGTDHSSGDRLTLDDNDVNDSMECDRGVGDGANEEDEVAEADLTKVSKTDDSIQVEEETEDVVDASEEKSEVDDVADDSIPYQGGAILFLQLGPKTNKGFIKGNNLFLSRTNGVGKERKSQ</sequence>
<reference evidence="3" key="1">
    <citation type="submission" date="2025-08" db="UniProtKB">
        <authorList>
            <consortium name="RefSeq"/>
        </authorList>
    </citation>
    <scope>IDENTIFICATION</scope>
</reference>
<evidence type="ECO:0000256" key="1">
    <source>
        <dbReference type="SAM" id="MobiDB-lite"/>
    </source>
</evidence>
<proteinExistence type="predicted"/>
<keyword evidence="2" id="KW-1185">Reference proteome</keyword>
<feature type="compositionally biased region" description="Acidic residues" evidence="1">
    <location>
        <begin position="302"/>
        <end position="326"/>
    </location>
</feature>
<accession>A0A3Q0IUN3</accession>
<feature type="region of interest" description="Disordered" evidence="1">
    <location>
        <begin position="236"/>
        <end position="327"/>
    </location>
</feature>
<dbReference type="RefSeq" id="XP_026679981.1">
    <property type="nucleotide sequence ID" value="XM_026824180.1"/>
</dbReference>
<dbReference type="PaxDb" id="121845-A0A3Q0IUN3"/>